<reference evidence="1" key="1">
    <citation type="journal article" date="2011" name="PLoS Biol.">
        <title>Gene gain and loss during evolution of obligate parasitism in the white rust pathogen of Arabidopsis thaliana.</title>
        <authorList>
            <person name="Kemen E."/>
            <person name="Gardiner A."/>
            <person name="Schultz-Larsen T."/>
            <person name="Kemen A.C."/>
            <person name="Balmuth A.L."/>
            <person name="Robert-Seilaniantz A."/>
            <person name="Bailey K."/>
            <person name="Holub E."/>
            <person name="Studholme D.J."/>
            <person name="Maclean D."/>
            <person name="Jones J.D."/>
        </authorList>
    </citation>
    <scope>NUCLEOTIDE SEQUENCE</scope>
</reference>
<reference evidence="1" key="2">
    <citation type="submission" date="2011-02" db="EMBL/GenBank/DDBJ databases">
        <authorList>
            <person name="MacLean D."/>
        </authorList>
    </citation>
    <scope>NUCLEOTIDE SEQUENCE</scope>
</reference>
<dbReference type="CDD" id="cd09272">
    <property type="entry name" value="RNase_HI_RT_Ty1"/>
    <property type="match status" value="1"/>
</dbReference>
<accession>F0WL63</accession>
<protein>
    <submittedName>
        <fullName evidence="1">PREDICTED: similar to retrotransposon protein putati</fullName>
    </submittedName>
</protein>
<organism evidence="1">
    <name type="scientific">Albugo laibachii Nc14</name>
    <dbReference type="NCBI Taxonomy" id="890382"/>
    <lineage>
        <taxon>Eukaryota</taxon>
        <taxon>Sar</taxon>
        <taxon>Stramenopiles</taxon>
        <taxon>Oomycota</taxon>
        <taxon>Peronosporomycetes</taxon>
        <taxon>Albuginales</taxon>
        <taxon>Albuginaceae</taxon>
        <taxon>Albugo</taxon>
    </lineage>
</organism>
<gene>
    <name evidence="1" type="primary">AlNc14C141G7251</name>
    <name evidence="1" type="ORF">ALNC14_081670</name>
</gene>
<dbReference type="HOGENOM" id="CLU_001650_6_3_1"/>
<name>F0WL63_9STRA</name>
<proteinExistence type="predicted"/>
<evidence type="ECO:0000313" key="1">
    <source>
        <dbReference type="EMBL" id="CCA22024.1"/>
    </source>
</evidence>
<dbReference type="AlphaFoldDB" id="F0WL63"/>
<sequence>MEEEFVVASSAARELLGVRELLQELGLVIVTPMPMMVDNQAAIKHLEGESSSARAKHIDIWVKFVCDQARRRVIISNYVPSNKMIADILTKALDPHKLDSLRTLVSLQ</sequence>
<dbReference type="EMBL" id="FR824186">
    <property type="protein sequence ID" value="CCA22024.1"/>
    <property type="molecule type" value="Genomic_DNA"/>
</dbReference>